<sequence>MVWLLRGSFATAAIILGLAMWSFGFSYYFAYTTSGRTRPRREYDATGVTMRPQKIVDVAFGVSTAAIFLAAVLYLIFAPLNMVDYGPTGVMRVIVPASCISLVLFGAPTLYRMLTHGGGHYLRLTPSTIEIWNGQWGTSMRANWEELENILDQPSRGSKPFNEVVVLALSNGRSAMLVADAMTGNPRPLREWVRFDWQHPEFRAELTDAHGLQRLDEEGFTPE</sequence>
<keyword evidence="1" id="KW-1133">Transmembrane helix</keyword>
<reference evidence="3" key="2">
    <citation type="submission" date="2016-02" db="EMBL/GenBank/DDBJ databases">
        <title>Draft genome sequence of five rapidly growing Mycobacterium species.</title>
        <authorList>
            <person name="Katahira K."/>
            <person name="Gotou Y."/>
            <person name="Iida K."/>
            <person name="Ogura Y."/>
            <person name="Hayashi T."/>
        </authorList>
    </citation>
    <scope>NUCLEOTIDE SEQUENCE [LARGE SCALE GENOMIC DNA]</scope>
    <source>
        <strain evidence="3">JCM6362</strain>
    </source>
</reference>
<dbReference type="AlphaFoldDB" id="A0A100XHT6"/>
<evidence type="ECO:0000313" key="3">
    <source>
        <dbReference type="Proteomes" id="UP000069654"/>
    </source>
</evidence>
<keyword evidence="1" id="KW-0472">Membrane</keyword>
<dbReference type="Proteomes" id="UP000069654">
    <property type="component" value="Unassembled WGS sequence"/>
</dbReference>
<evidence type="ECO:0000313" key="2">
    <source>
        <dbReference type="EMBL" id="GAT16814.1"/>
    </source>
</evidence>
<dbReference type="RefSeq" id="WP_081475442.1">
    <property type="nucleotide sequence ID" value="NZ_BCTB01000049.1"/>
</dbReference>
<reference evidence="2 3" key="1">
    <citation type="journal article" date="2016" name="Genome Announc.">
        <title>Draft Genome Sequences of Five Rapidly Growing Mycobacterium Species, M. thermoresistibile, M. fortuitum subsp. acetamidolyticum, M. canariasense, M. brisbanense, and M. novocastrense.</title>
        <authorList>
            <person name="Katahira K."/>
            <person name="Ogura Y."/>
            <person name="Gotoh Y."/>
            <person name="Hayashi T."/>
        </authorList>
    </citation>
    <scope>NUCLEOTIDE SEQUENCE [LARGE SCALE GENOMIC DNA]</scope>
    <source>
        <strain evidence="2 3">JCM6362</strain>
    </source>
</reference>
<name>A0A100XHT6_MYCTH</name>
<feature type="transmembrane region" description="Helical" evidence="1">
    <location>
        <begin position="89"/>
        <end position="111"/>
    </location>
</feature>
<proteinExistence type="predicted"/>
<keyword evidence="1" id="KW-0812">Transmembrane</keyword>
<dbReference type="OrthoDB" id="4376447at2"/>
<evidence type="ECO:0000256" key="1">
    <source>
        <dbReference type="SAM" id="Phobius"/>
    </source>
</evidence>
<accession>A0A100XHT6</accession>
<organism evidence="2 3">
    <name type="scientific">Mycolicibacterium thermoresistibile</name>
    <name type="common">Mycobacterium thermoresistibile</name>
    <dbReference type="NCBI Taxonomy" id="1797"/>
    <lineage>
        <taxon>Bacteria</taxon>
        <taxon>Bacillati</taxon>
        <taxon>Actinomycetota</taxon>
        <taxon>Actinomycetes</taxon>
        <taxon>Mycobacteriales</taxon>
        <taxon>Mycobacteriaceae</taxon>
        <taxon>Mycolicibacterium</taxon>
    </lineage>
</organism>
<feature type="transmembrane region" description="Helical" evidence="1">
    <location>
        <begin position="58"/>
        <end position="77"/>
    </location>
</feature>
<dbReference type="EMBL" id="BCTB01000049">
    <property type="protein sequence ID" value="GAT16814.1"/>
    <property type="molecule type" value="Genomic_DNA"/>
</dbReference>
<comment type="caution">
    <text evidence="2">The sequence shown here is derived from an EMBL/GenBank/DDBJ whole genome shotgun (WGS) entry which is preliminary data.</text>
</comment>
<dbReference type="STRING" id="1797.RMCT_3783"/>
<gene>
    <name evidence="2" type="ORF">RMCT_3783</name>
</gene>
<protein>
    <submittedName>
        <fullName evidence="2">Uncharacterized protein</fullName>
    </submittedName>
</protein>
<feature type="transmembrane region" description="Helical" evidence="1">
    <location>
        <begin position="12"/>
        <end position="31"/>
    </location>
</feature>